<evidence type="ECO:0000256" key="1">
    <source>
        <dbReference type="SAM" id="MobiDB-lite"/>
    </source>
</evidence>
<reference evidence="3" key="1">
    <citation type="journal article" date="2019" name="Int. J. Syst. Evol. Microbiol.">
        <title>The Global Catalogue of Microorganisms (GCM) 10K type strain sequencing project: providing services to taxonomists for standard genome sequencing and annotation.</title>
        <authorList>
            <consortium name="The Broad Institute Genomics Platform"/>
            <consortium name="The Broad Institute Genome Sequencing Center for Infectious Disease"/>
            <person name="Wu L."/>
            <person name="Ma J."/>
        </authorList>
    </citation>
    <scope>NUCLEOTIDE SEQUENCE [LARGE SCALE GENOMIC DNA]</scope>
    <source>
        <strain evidence="3">ICMP 19515</strain>
    </source>
</reference>
<feature type="region of interest" description="Disordered" evidence="1">
    <location>
        <begin position="268"/>
        <end position="332"/>
    </location>
</feature>
<comment type="caution">
    <text evidence="2">The sequence shown here is derived from an EMBL/GenBank/DDBJ whole genome shotgun (WGS) entry which is preliminary data.</text>
</comment>
<name>A0ABV7MWP8_9HYPH</name>
<feature type="compositionally biased region" description="Polar residues" evidence="1">
    <location>
        <begin position="278"/>
        <end position="289"/>
    </location>
</feature>
<sequence>MGWTRGELSSKDDVAEIGDVSFIADSDMEGLASVGITSYDVGPMNAAAEQSHISANAPQDAPGEQAQAAEAETGGRRGDEPARDIAAVVAPQVLPESEWLAPGADARPPLDEPISVAWAECIGDGGVPAIAAAEIASSEVACSALMDFASTAPLPISVTEELFPDVTDAHKSARVKGPDDEPAVDPACCADLPDSSDGDDHIILREPSTGDPGRLAITRTETTGGVPEADAPTGRPEAAVVGAGASPDGGVPDVTVFDAESDAIEVPHPEIAPDIIDTASSGPERSTPQGGVVPTENEAGRESGPGRPPTYRPRLERSRTRREPGLTAANAEREYQDLEADLQLLFGPGDWGIELSALLRQPVGAEEVAVLEGGDETWLGALDDRLLEPLALADGARVLSEGLSIAAVGLPVRWHRSSRDIHIFGEHPSVAGFVSQPRVAIGRENVVVCKDELSGVALAQIAATGASAPIRIEGPGVPADWFCWRGIRPARPSAPQDGPAILHALDPLPAVSIELAGGLQLARGRWLEGHPPSIRLLGLLEPGEPVRIDGRTASLEGDGTWAAEGWDRRGGHRIEYGGITATYEVEPGSLVWDWWPAWGETTAVAGALASANGGEYFHVDPFAHLLGAVPGEICSFSAAIDGIYVARPEFTPVWLLARAASMRSSKPSLIGAPLAPSASADAATSAIIRWARTICSAGRAGARGSAERRLWDQYLAVAKRKRRPLR</sequence>
<feature type="compositionally biased region" description="Low complexity" evidence="1">
    <location>
        <begin position="57"/>
        <end position="72"/>
    </location>
</feature>
<feature type="region of interest" description="Disordered" evidence="1">
    <location>
        <begin position="47"/>
        <end position="80"/>
    </location>
</feature>
<feature type="compositionally biased region" description="Basic and acidic residues" evidence="1">
    <location>
        <begin position="313"/>
        <end position="324"/>
    </location>
</feature>
<dbReference type="Proteomes" id="UP001595648">
    <property type="component" value="Unassembled WGS sequence"/>
</dbReference>
<dbReference type="EMBL" id="JBHRVD010000001">
    <property type="protein sequence ID" value="MFC3326075.1"/>
    <property type="molecule type" value="Genomic_DNA"/>
</dbReference>
<feature type="region of interest" description="Disordered" evidence="1">
    <location>
        <begin position="172"/>
        <end position="250"/>
    </location>
</feature>
<organism evidence="2 3">
    <name type="scientific">Mesorhizobium cantuariense</name>
    <dbReference type="NCBI Taxonomy" id="1300275"/>
    <lineage>
        <taxon>Bacteria</taxon>
        <taxon>Pseudomonadati</taxon>
        <taxon>Pseudomonadota</taxon>
        <taxon>Alphaproteobacteria</taxon>
        <taxon>Hyphomicrobiales</taxon>
        <taxon>Phyllobacteriaceae</taxon>
        <taxon>Mesorhizobium</taxon>
    </lineage>
</organism>
<evidence type="ECO:0000313" key="3">
    <source>
        <dbReference type="Proteomes" id="UP001595648"/>
    </source>
</evidence>
<accession>A0ABV7MWP8</accession>
<keyword evidence="3" id="KW-1185">Reference proteome</keyword>
<proteinExistence type="predicted"/>
<evidence type="ECO:0000313" key="2">
    <source>
        <dbReference type="EMBL" id="MFC3326075.1"/>
    </source>
</evidence>
<protein>
    <submittedName>
        <fullName evidence="2">Uncharacterized protein</fullName>
    </submittedName>
</protein>
<gene>
    <name evidence="2" type="ORF">ACFOJ9_30590</name>
</gene>
<dbReference type="RefSeq" id="WP_378984627.1">
    <property type="nucleotide sequence ID" value="NZ_JBHRVD010000001.1"/>
</dbReference>